<dbReference type="KEGG" id="chg:AXF12_06635"/>
<dbReference type="InterPro" id="IPR027385">
    <property type="entry name" value="Beta-barrel_OMP"/>
</dbReference>
<evidence type="ECO:0000313" key="6">
    <source>
        <dbReference type="Proteomes" id="UP000065822"/>
    </source>
</evidence>
<accession>A0AAX2GZ73</accession>
<dbReference type="InterPro" id="IPR011250">
    <property type="entry name" value="OMP/PagP_B-barrel"/>
</dbReference>
<dbReference type="RefSeq" id="WP_066429404.1">
    <property type="nucleotide sequence ID" value="NZ_CP014227.1"/>
</dbReference>
<sequence length="222" mass="24334">MKKIILSLVAIFGFGAAAQAQDGGDFGFNQGNLFLEGNVRFSSQWTAGANSDSKSNLFEVSPAAGYFLSDKFAVGLGLSYKAYKNIKREWDTTSEKYGKVVPNASQKVSSFGFDLFGRYYLLELGQRFKVYGQADLGFDFESDQPVGGGSKDKYTTFNIGAGLGMNYFVTPKLAINFGLSDIISFNSRKPKGSDATNTFKGDFNVFNNFFTTPTFGLTYKLN</sequence>
<dbReference type="Proteomes" id="UP000215539">
    <property type="component" value="Chromosome 1"/>
</dbReference>
<keyword evidence="1 2" id="KW-0732">Signal</keyword>
<reference evidence="4 6" key="1">
    <citation type="submission" date="2016-02" db="EMBL/GenBank/DDBJ databases">
        <authorList>
            <person name="Holder M.E."/>
            <person name="Ajami N.J."/>
            <person name="Petrosino J.F."/>
        </authorList>
    </citation>
    <scope>NUCLEOTIDE SEQUENCE [LARGE SCALE GENOMIC DNA]</scope>
    <source>
        <strain evidence="4 6">CCUG 32990</strain>
    </source>
</reference>
<organism evidence="5 7">
    <name type="scientific">Capnocytophaga haemolytica</name>
    <dbReference type="NCBI Taxonomy" id="45243"/>
    <lineage>
        <taxon>Bacteria</taxon>
        <taxon>Pseudomonadati</taxon>
        <taxon>Bacteroidota</taxon>
        <taxon>Flavobacteriia</taxon>
        <taxon>Flavobacteriales</taxon>
        <taxon>Flavobacteriaceae</taxon>
        <taxon>Capnocytophaga</taxon>
    </lineage>
</organism>
<protein>
    <recommendedName>
        <fullName evidence="3">Outer membrane protein beta-barrel domain-containing protein</fullName>
    </recommendedName>
</protein>
<dbReference type="SUPFAM" id="SSF56925">
    <property type="entry name" value="OMPA-like"/>
    <property type="match status" value="1"/>
</dbReference>
<evidence type="ECO:0000313" key="4">
    <source>
        <dbReference type="EMBL" id="AMD85214.1"/>
    </source>
</evidence>
<keyword evidence="6" id="KW-1185">Reference proteome</keyword>
<dbReference type="Gene3D" id="2.40.160.20">
    <property type="match status" value="1"/>
</dbReference>
<name>A0AAX2GZ73_9FLAO</name>
<dbReference type="EMBL" id="LT906449">
    <property type="protein sequence ID" value="SNV04115.1"/>
    <property type="molecule type" value="Genomic_DNA"/>
</dbReference>
<evidence type="ECO:0000313" key="7">
    <source>
        <dbReference type="Proteomes" id="UP000215539"/>
    </source>
</evidence>
<feature type="chain" id="PRO_5043701901" description="Outer membrane protein beta-barrel domain-containing protein" evidence="2">
    <location>
        <begin position="21"/>
        <end position="222"/>
    </location>
</feature>
<dbReference type="Pfam" id="PF13505">
    <property type="entry name" value="OMP_b-brl"/>
    <property type="match status" value="1"/>
</dbReference>
<dbReference type="AlphaFoldDB" id="A0AAX2GZ73"/>
<feature type="domain" description="Outer membrane protein beta-barrel" evidence="3">
    <location>
        <begin position="7"/>
        <end position="198"/>
    </location>
</feature>
<evidence type="ECO:0000256" key="1">
    <source>
        <dbReference type="ARBA" id="ARBA00022729"/>
    </source>
</evidence>
<dbReference type="EMBL" id="CP014227">
    <property type="protein sequence ID" value="AMD85214.1"/>
    <property type="molecule type" value="Genomic_DNA"/>
</dbReference>
<reference evidence="5 7" key="2">
    <citation type="submission" date="2017-06" db="EMBL/GenBank/DDBJ databases">
        <authorList>
            <consortium name="Pathogen Informatics"/>
        </authorList>
    </citation>
    <scope>NUCLEOTIDE SEQUENCE [LARGE SCALE GENOMIC DNA]</scope>
    <source>
        <strain evidence="5 7">NCTC12947</strain>
    </source>
</reference>
<feature type="signal peptide" evidence="2">
    <location>
        <begin position="1"/>
        <end position="20"/>
    </location>
</feature>
<evidence type="ECO:0000256" key="2">
    <source>
        <dbReference type="SAM" id="SignalP"/>
    </source>
</evidence>
<gene>
    <name evidence="4" type="ORF">AXF12_06635</name>
    <name evidence="5" type="ORF">SAMEA44541418_00379</name>
</gene>
<proteinExistence type="predicted"/>
<evidence type="ECO:0000313" key="5">
    <source>
        <dbReference type="EMBL" id="SNV04115.1"/>
    </source>
</evidence>
<dbReference type="Proteomes" id="UP000065822">
    <property type="component" value="Chromosome"/>
</dbReference>
<evidence type="ECO:0000259" key="3">
    <source>
        <dbReference type="Pfam" id="PF13505"/>
    </source>
</evidence>